<feature type="chain" id="PRO_5045913144" evidence="1">
    <location>
        <begin position="23"/>
        <end position="391"/>
    </location>
</feature>
<dbReference type="PANTHER" id="PTHR46825:SF7">
    <property type="entry name" value="D-ALANYL-D-ALANINE CARBOXYPEPTIDASE"/>
    <property type="match status" value="1"/>
</dbReference>
<evidence type="ECO:0000313" key="3">
    <source>
        <dbReference type="EMBL" id="MBM7814997.1"/>
    </source>
</evidence>
<sequence length="391" mass="41482">MTTALCLAVAGPAGVPVGAAVAAPETSELSRTVQRDADALLAQGVPGVLVGVDARRGDFTVRSGHGDLDAKTPVPWNAHFRIGSFTKAFVATTVLQLVGERRLSLEDTVDRWLPGVVAGNGNDGRAITIRQLLQHTSGLHDYARELPFLSTREGFLKSRFDTVTAAEAVRLGVSKPPTFAPGAGWSYSNTGYALVGMVIERVTGRTWQQEVTARVIRPLGLGNTHAPYTSPHIPGPHAKGYDRFPEGDAADPEWGPRVDVTLQNPSWGGAAGAMTGTVDDGNRFLRALLGGRVLRPDLLAEMKRTVRAPQFDDAWPGARYGLGIMWTPNSCGGAWSHGGTIHGYLTRNGVTDDGDRSVVVSMNTRTPVPTDGSPPAEKDPSTALIDHALCG</sequence>
<feature type="signal peptide" evidence="1">
    <location>
        <begin position="1"/>
        <end position="22"/>
    </location>
</feature>
<dbReference type="EMBL" id="JAFBCL010000001">
    <property type="protein sequence ID" value="MBM7814997.1"/>
    <property type="molecule type" value="Genomic_DNA"/>
</dbReference>
<reference evidence="3 4" key="1">
    <citation type="submission" date="2021-01" db="EMBL/GenBank/DDBJ databases">
        <title>Sequencing the genomes of 1000 actinobacteria strains.</title>
        <authorList>
            <person name="Klenk H.-P."/>
        </authorList>
    </citation>
    <scope>NUCLEOTIDE SEQUENCE [LARGE SCALE GENOMIC DNA]</scope>
    <source>
        <strain evidence="3 4">DSM 44581</strain>
    </source>
</reference>
<proteinExistence type="predicted"/>
<evidence type="ECO:0000256" key="1">
    <source>
        <dbReference type="SAM" id="SignalP"/>
    </source>
</evidence>
<name>A0ABS2SFF8_9PSEU</name>
<feature type="domain" description="Beta-lactamase-related" evidence="2">
    <location>
        <begin position="35"/>
        <end position="371"/>
    </location>
</feature>
<keyword evidence="3" id="KW-0121">Carboxypeptidase</keyword>
<dbReference type="EC" id="3.4.16.4" evidence="3"/>
<dbReference type="PANTHER" id="PTHR46825">
    <property type="entry name" value="D-ALANYL-D-ALANINE-CARBOXYPEPTIDASE/ENDOPEPTIDASE AMPH"/>
    <property type="match status" value="1"/>
</dbReference>
<keyword evidence="3" id="KW-0378">Hydrolase</keyword>
<protein>
    <submittedName>
        <fullName evidence="3">D-alanyl-D-alanine carboxypeptidase</fullName>
        <ecNumber evidence="3">3.4.16.4</ecNumber>
    </submittedName>
</protein>
<dbReference type="GO" id="GO:0009002">
    <property type="term" value="F:serine-type D-Ala-D-Ala carboxypeptidase activity"/>
    <property type="evidence" value="ECO:0007669"/>
    <property type="project" value="UniProtKB-EC"/>
</dbReference>
<dbReference type="InterPro" id="IPR001466">
    <property type="entry name" value="Beta-lactam-related"/>
</dbReference>
<organism evidence="3 4">
    <name type="scientific">Saccharothrix algeriensis</name>
    <dbReference type="NCBI Taxonomy" id="173560"/>
    <lineage>
        <taxon>Bacteria</taxon>
        <taxon>Bacillati</taxon>
        <taxon>Actinomycetota</taxon>
        <taxon>Actinomycetes</taxon>
        <taxon>Pseudonocardiales</taxon>
        <taxon>Pseudonocardiaceae</taxon>
        <taxon>Saccharothrix</taxon>
    </lineage>
</organism>
<keyword evidence="1" id="KW-0732">Signal</keyword>
<evidence type="ECO:0000259" key="2">
    <source>
        <dbReference type="Pfam" id="PF00144"/>
    </source>
</evidence>
<dbReference type="Gene3D" id="3.40.710.10">
    <property type="entry name" value="DD-peptidase/beta-lactamase superfamily"/>
    <property type="match status" value="1"/>
</dbReference>
<keyword evidence="4" id="KW-1185">Reference proteome</keyword>
<dbReference type="InterPro" id="IPR050491">
    <property type="entry name" value="AmpC-like"/>
</dbReference>
<comment type="caution">
    <text evidence="3">The sequence shown here is derived from an EMBL/GenBank/DDBJ whole genome shotgun (WGS) entry which is preliminary data.</text>
</comment>
<dbReference type="Proteomes" id="UP001195724">
    <property type="component" value="Unassembled WGS sequence"/>
</dbReference>
<keyword evidence="3" id="KW-0645">Protease</keyword>
<dbReference type="Pfam" id="PF00144">
    <property type="entry name" value="Beta-lactamase"/>
    <property type="match status" value="1"/>
</dbReference>
<evidence type="ECO:0000313" key="4">
    <source>
        <dbReference type="Proteomes" id="UP001195724"/>
    </source>
</evidence>
<accession>A0ABS2SFF8</accession>
<dbReference type="InterPro" id="IPR012338">
    <property type="entry name" value="Beta-lactam/transpept-like"/>
</dbReference>
<dbReference type="SUPFAM" id="SSF56601">
    <property type="entry name" value="beta-lactamase/transpeptidase-like"/>
    <property type="match status" value="1"/>
</dbReference>
<gene>
    <name evidence="3" type="ORF">JOE68_005862</name>
</gene>